<dbReference type="EMBL" id="BAAAWD010000007">
    <property type="protein sequence ID" value="GAA3008643.1"/>
    <property type="molecule type" value="Genomic_DNA"/>
</dbReference>
<dbReference type="InterPro" id="IPR011009">
    <property type="entry name" value="Kinase-like_dom_sf"/>
</dbReference>
<evidence type="ECO:0000259" key="1">
    <source>
        <dbReference type="Pfam" id="PF01636"/>
    </source>
</evidence>
<gene>
    <name evidence="2" type="ORF">GCM10017559_33760</name>
</gene>
<dbReference type="RefSeq" id="WP_344895479.1">
    <property type="nucleotide sequence ID" value="NZ_BAAAWD010000007.1"/>
</dbReference>
<keyword evidence="3" id="KW-1185">Reference proteome</keyword>
<comment type="caution">
    <text evidence="2">The sequence shown here is derived from an EMBL/GenBank/DDBJ whole genome shotgun (WGS) entry which is preliminary data.</text>
</comment>
<reference evidence="3" key="1">
    <citation type="journal article" date="2019" name="Int. J. Syst. Evol. Microbiol.">
        <title>The Global Catalogue of Microorganisms (GCM) 10K type strain sequencing project: providing services to taxonomists for standard genome sequencing and annotation.</title>
        <authorList>
            <consortium name="The Broad Institute Genomics Platform"/>
            <consortium name="The Broad Institute Genome Sequencing Center for Infectious Disease"/>
            <person name="Wu L."/>
            <person name="Ma J."/>
        </authorList>
    </citation>
    <scope>NUCLEOTIDE SEQUENCE [LARGE SCALE GENOMIC DNA]</scope>
    <source>
        <strain evidence="3">JCM 3106</strain>
    </source>
</reference>
<feature type="domain" description="Aminoglycoside phosphotransferase" evidence="1">
    <location>
        <begin position="21"/>
        <end position="113"/>
    </location>
</feature>
<accession>A0ABP6KFS8</accession>
<organism evidence="2 3">
    <name type="scientific">Streptosporangium longisporum</name>
    <dbReference type="NCBI Taxonomy" id="46187"/>
    <lineage>
        <taxon>Bacteria</taxon>
        <taxon>Bacillati</taxon>
        <taxon>Actinomycetota</taxon>
        <taxon>Actinomycetes</taxon>
        <taxon>Streptosporangiales</taxon>
        <taxon>Streptosporangiaceae</taxon>
        <taxon>Streptosporangium</taxon>
    </lineage>
</organism>
<feature type="domain" description="Aminoglycoside phosphotransferase" evidence="1">
    <location>
        <begin position="123"/>
        <end position="186"/>
    </location>
</feature>
<sequence>MFVATVREEIPLLGGDVTEGVVRVGDTVRRPRRPSTESVHALLRHLERSGFEGAPRALGVDEQGREVLSYVEGESAARPLPAYALTGEALAALARLLRRFHDAAEGFVPPEGARWEAGSNDDAAPALVGHCDVNLDNVIFRDGLPVALIDFDMARPTTRLFDVVTTLRHWAPIADPVDLEPLQRELDVGPRLRSFCDAYGLEARDRRRLLDLARLRFDRSYHAMRVKAERDSVDGGWARMWAGGAGERIRRACAWLETHQDELHEHLV</sequence>
<dbReference type="InterPro" id="IPR002575">
    <property type="entry name" value="Aminoglycoside_PTrfase"/>
</dbReference>
<evidence type="ECO:0000313" key="2">
    <source>
        <dbReference type="EMBL" id="GAA3008643.1"/>
    </source>
</evidence>
<dbReference type="Pfam" id="PF01636">
    <property type="entry name" value="APH"/>
    <property type="match status" value="2"/>
</dbReference>
<dbReference type="Gene3D" id="3.90.1200.10">
    <property type="match status" value="1"/>
</dbReference>
<protein>
    <submittedName>
        <fullName evidence="2">Phosphotransferase</fullName>
    </submittedName>
</protein>
<proteinExistence type="predicted"/>
<dbReference type="Proteomes" id="UP001499930">
    <property type="component" value="Unassembled WGS sequence"/>
</dbReference>
<dbReference type="SUPFAM" id="SSF56112">
    <property type="entry name" value="Protein kinase-like (PK-like)"/>
    <property type="match status" value="1"/>
</dbReference>
<name>A0ABP6KFS8_9ACTN</name>
<evidence type="ECO:0000313" key="3">
    <source>
        <dbReference type="Proteomes" id="UP001499930"/>
    </source>
</evidence>